<sequence length="491" mass="53035">MRLLHTGLAVSAGIGAAVFLAAATLPAHESVAPLSPAALAEIARVEAEIDRIEADTLKQLTSVPDNQVQQIELLGKLMLFDKELSVNRNEACAFCHMPETGFTGPISELNRTTGSYPGSVRTRFSERKPQTHTYAPLAPVLHYNEAQGDLVGGNFWDMRATGRRLGNPAAEQAEGPPINPTEMGLPDIACSVYRASQRPYRGLFEAVWGAQAFALDWPVNAEDVCNTPGPPAPGDPAPMHLSPVDRGRAATTFDQMAQSIAGYEASHEVTAFTSKYDAVLAGKAQFTPQEQQGYEAFRGKGRCNECHRDGGPGEDPLFTDFTASNIGTPANPQLPYYSEGLPDARGYVANKNGSSFVDGGVGAFLSGGHPLSQPSAVDARWKALSSDNRGRFRVPTLRNVDKRPSPDFVKAFGHNGYFKNLKQIVHFYNTRDVLPRCAPHDPREGTGCWPAPESADNMNKSKTGNLGLSDQEEDALVAFMQTLTDGYTQNN</sequence>
<reference evidence="10 11" key="1">
    <citation type="submission" date="2019-08" db="EMBL/GenBank/DDBJ databases">
        <title>Bradyrhizobium hipponensis sp. nov., a rhizobium isolated from a Lupinus angustifolius root nodule in Tunisia.</title>
        <authorList>
            <person name="Off K."/>
            <person name="Rejili M."/>
            <person name="Mars M."/>
            <person name="Brachmann A."/>
            <person name="Marin M."/>
        </authorList>
    </citation>
    <scope>NUCLEOTIDE SEQUENCE [LARGE SCALE GENOMIC DNA]</scope>
    <source>
        <strain evidence="10 11">CTAW71</strain>
    </source>
</reference>
<dbReference type="PANTHER" id="PTHR30600">
    <property type="entry name" value="CYTOCHROME C PEROXIDASE-RELATED"/>
    <property type="match status" value="1"/>
</dbReference>
<keyword evidence="5" id="KW-0560">Oxidoreductase</keyword>
<evidence type="ECO:0000256" key="2">
    <source>
        <dbReference type="ARBA" id="ARBA00022617"/>
    </source>
</evidence>
<dbReference type="GO" id="GO:0009055">
    <property type="term" value="F:electron transfer activity"/>
    <property type="evidence" value="ECO:0007669"/>
    <property type="project" value="InterPro"/>
</dbReference>
<keyword evidence="2 7" id="KW-0349">Heme</keyword>
<accession>A0A5D3K2H8</accession>
<dbReference type="PANTHER" id="PTHR30600:SF10">
    <property type="entry name" value="BLL6722 PROTEIN"/>
    <property type="match status" value="1"/>
</dbReference>
<evidence type="ECO:0000256" key="7">
    <source>
        <dbReference type="PROSITE-ProRule" id="PRU00433"/>
    </source>
</evidence>
<keyword evidence="3 7" id="KW-0479">Metal-binding</keyword>
<evidence type="ECO:0000256" key="3">
    <source>
        <dbReference type="ARBA" id="ARBA00022723"/>
    </source>
</evidence>
<dbReference type="GO" id="GO:0046872">
    <property type="term" value="F:metal ion binding"/>
    <property type="evidence" value="ECO:0007669"/>
    <property type="project" value="UniProtKB-KW"/>
</dbReference>
<gene>
    <name evidence="10" type="ORF">FXB40_35250</name>
</gene>
<evidence type="ECO:0000313" key="10">
    <source>
        <dbReference type="EMBL" id="TYL89486.1"/>
    </source>
</evidence>
<comment type="caution">
    <text evidence="10">The sequence shown here is derived from an EMBL/GenBank/DDBJ whole genome shotgun (WGS) entry which is preliminary data.</text>
</comment>
<organism evidence="10 11">
    <name type="scientific">Bradyrhizobium rifense</name>
    <dbReference type="NCBI Taxonomy" id="515499"/>
    <lineage>
        <taxon>Bacteria</taxon>
        <taxon>Pseudomonadati</taxon>
        <taxon>Pseudomonadota</taxon>
        <taxon>Alphaproteobacteria</taxon>
        <taxon>Hyphomicrobiales</taxon>
        <taxon>Nitrobacteraceae</taxon>
        <taxon>Bradyrhizobium</taxon>
    </lineage>
</organism>
<evidence type="ECO:0000256" key="8">
    <source>
        <dbReference type="SAM" id="SignalP"/>
    </source>
</evidence>
<feature type="signal peptide" evidence="8">
    <location>
        <begin position="1"/>
        <end position="23"/>
    </location>
</feature>
<feature type="chain" id="PRO_5022974632" evidence="8">
    <location>
        <begin position="24"/>
        <end position="491"/>
    </location>
</feature>
<dbReference type="InterPro" id="IPR051395">
    <property type="entry name" value="Cytochrome_c_Peroxidase/MauG"/>
</dbReference>
<proteinExistence type="predicted"/>
<dbReference type="Proteomes" id="UP000324758">
    <property type="component" value="Unassembled WGS sequence"/>
</dbReference>
<dbReference type="Gene3D" id="1.10.760.10">
    <property type="entry name" value="Cytochrome c-like domain"/>
    <property type="match status" value="2"/>
</dbReference>
<dbReference type="InterPro" id="IPR004852">
    <property type="entry name" value="Di-haem_cyt_c_peroxidsae"/>
</dbReference>
<evidence type="ECO:0000313" key="11">
    <source>
        <dbReference type="Proteomes" id="UP000324758"/>
    </source>
</evidence>
<dbReference type="GO" id="GO:0030313">
    <property type="term" value="C:cell envelope"/>
    <property type="evidence" value="ECO:0007669"/>
    <property type="project" value="UniProtKB-SubCell"/>
</dbReference>
<keyword evidence="11" id="KW-1185">Reference proteome</keyword>
<dbReference type="SUPFAM" id="SSF46626">
    <property type="entry name" value="Cytochrome c"/>
    <property type="match status" value="2"/>
</dbReference>
<dbReference type="InterPro" id="IPR036909">
    <property type="entry name" value="Cyt_c-like_dom_sf"/>
</dbReference>
<dbReference type="AlphaFoldDB" id="A0A5D3K2H8"/>
<dbReference type="OrthoDB" id="9805202at2"/>
<dbReference type="GO" id="GO:0020037">
    <property type="term" value="F:heme binding"/>
    <property type="evidence" value="ECO:0007669"/>
    <property type="project" value="InterPro"/>
</dbReference>
<evidence type="ECO:0000259" key="9">
    <source>
        <dbReference type="PROSITE" id="PS51007"/>
    </source>
</evidence>
<keyword evidence="4 8" id="KW-0732">Signal</keyword>
<evidence type="ECO:0000256" key="4">
    <source>
        <dbReference type="ARBA" id="ARBA00022729"/>
    </source>
</evidence>
<feature type="domain" description="Cytochrome c" evidence="9">
    <location>
        <begin position="288"/>
        <end position="484"/>
    </location>
</feature>
<protein>
    <submittedName>
        <fullName evidence="10">Cytochrome C</fullName>
    </submittedName>
</protein>
<dbReference type="EMBL" id="VSSS01000060">
    <property type="protein sequence ID" value="TYL89486.1"/>
    <property type="molecule type" value="Genomic_DNA"/>
</dbReference>
<evidence type="ECO:0000256" key="5">
    <source>
        <dbReference type="ARBA" id="ARBA00023002"/>
    </source>
</evidence>
<dbReference type="Pfam" id="PF03150">
    <property type="entry name" value="CCP_MauG"/>
    <property type="match status" value="1"/>
</dbReference>
<dbReference type="PROSITE" id="PS51007">
    <property type="entry name" value="CYTC"/>
    <property type="match status" value="1"/>
</dbReference>
<comment type="subcellular location">
    <subcellularLocation>
        <location evidence="1">Cell envelope</location>
    </subcellularLocation>
</comment>
<keyword evidence="6 7" id="KW-0408">Iron</keyword>
<evidence type="ECO:0000256" key="6">
    <source>
        <dbReference type="ARBA" id="ARBA00023004"/>
    </source>
</evidence>
<name>A0A5D3K2H8_9BRAD</name>
<dbReference type="GO" id="GO:0004130">
    <property type="term" value="F:cytochrome-c peroxidase activity"/>
    <property type="evidence" value="ECO:0007669"/>
    <property type="project" value="TreeGrafter"/>
</dbReference>
<evidence type="ECO:0000256" key="1">
    <source>
        <dbReference type="ARBA" id="ARBA00004196"/>
    </source>
</evidence>
<dbReference type="InterPro" id="IPR009056">
    <property type="entry name" value="Cyt_c-like_dom"/>
</dbReference>